<accession>A0ABW0LLJ1</accession>
<feature type="domain" description="HD-GYP" evidence="3">
    <location>
        <begin position="403"/>
        <end position="600"/>
    </location>
</feature>
<evidence type="ECO:0000256" key="1">
    <source>
        <dbReference type="SAM" id="Phobius"/>
    </source>
</evidence>
<protein>
    <submittedName>
        <fullName evidence="4">HD domain-containing phosphohydrolase</fullName>
    </submittedName>
</protein>
<dbReference type="EMBL" id="JBHSMC010000020">
    <property type="protein sequence ID" value="MFC5466135.1"/>
    <property type="molecule type" value="Genomic_DNA"/>
</dbReference>
<dbReference type="Proteomes" id="UP001596147">
    <property type="component" value="Unassembled WGS sequence"/>
</dbReference>
<keyword evidence="2" id="KW-0732">Signal</keyword>
<gene>
    <name evidence="4" type="ORF">ACFPM4_15485</name>
</gene>
<feature type="signal peptide" evidence="2">
    <location>
        <begin position="1"/>
        <end position="24"/>
    </location>
</feature>
<dbReference type="InterPro" id="IPR052020">
    <property type="entry name" value="Cyclic_di-GMP/3'3'-cGAMP_PDE"/>
</dbReference>
<evidence type="ECO:0000256" key="2">
    <source>
        <dbReference type="SAM" id="SignalP"/>
    </source>
</evidence>
<dbReference type="RefSeq" id="WP_382353662.1">
    <property type="nucleotide sequence ID" value="NZ_JBHSMC010000020.1"/>
</dbReference>
<dbReference type="InterPro" id="IPR003607">
    <property type="entry name" value="HD/PDEase_dom"/>
</dbReference>
<feature type="transmembrane region" description="Helical" evidence="1">
    <location>
        <begin position="192"/>
        <end position="210"/>
    </location>
</feature>
<feature type="transmembrane region" description="Helical" evidence="1">
    <location>
        <begin position="311"/>
        <end position="329"/>
    </location>
</feature>
<evidence type="ECO:0000313" key="4">
    <source>
        <dbReference type="EMBL" id="MFC5466135.1"/>
    </source>
</evidence>
<dbReference type="Pfam" id="PF13487">
    <property type="entry name" value="HD_5"/>
    <property type="match status" value="1"/>
</dbReference>
<feature type="transmembrane region" description="Helical" evidence="1">
    <location>
        <begin position="217"/>
        <end position="244"/>
    </location>
</feature>
<name>A0ABW0LLJ1_9BACI</name>
<feature type="transmembrane region" description="Helical" evidence="1">
    <location>
        <begin position="341"/>
        <end position="359"/>
    </location>
</feature>
<dbReference type="SUPFAM" id="SSF109604">
    <property type="entry name" value="HD-domain/PDEase-like"/>
    <property type="match status" value="1"/>
</dbReference>
<comment type="caution">
    <text evidence="4">The sequence shown here is derived from an EMBL/GenBank/DDBJ whole genome shotgun (WGS) entry which is preliminary data.</text>
</comment>
<dbReference type="PANTHER" id="PTHR45228:SF9">
    <property type="entry name" value="3'3'-CGAMP-SPECIFIC PHOSPHODIESTERASE 2"/>
    <property type="match status" value="1"/>
</dbReference>
<feature type="transmembrane region" description="Helical" evidence="1">
    <location>
        <begin position="282"/>
        <end position="299"/>
    </location>
</feature>
<dbReference type="InterPro" id="IPR037522">
    <property type="entry name" value="HD_GYP_dom"/>
</dbReference>
<keyword evidence="1" id="KW-0812">Transmembrane</keyword>
<dbReference type="PANTHER" id="PTHR45228">
    <property type="entry name" value="CYCLIC DI-GMP PHOSPHODIESTERASE TM_0186-RELATED"/>
    <property type="match status" value="1"/>
</dbReference>
<reference evidence="5" key="1">
    <citation type="journal article" date="2019" name="Int. J. Syst. Evol. Microbiol.">
        <title>The Global Catalogue of Microorganisms (GCM) 10K type strain sequencing project: providing services to taxonomists for standard genome sequencing and annotation.</title>
        <authorList>
            <consortium name="The Broad Institute Genomics Platform"/>
            <consortium name="The Broad Institute Genome Sequencing Center for Infectious Disease"/>
            <person name="Wu L."/>
            <person name="Ma J."/>
        </authorList>
    </citation>
    <scope>NUCLEOTIDE SEQUENCE [LARGE SCALE GENOMIC DNA]</scope>
    <source>
        <strain evidence="5">CGMCC 1.12237</strain>
    </source>
</reference>
<dbReference type="SMART" id="SM00471">
    <property type="entry name" value="HDc"/>
    <property type="match status" value="1"/>
</dbReference>
<evidence type="ECO:0000313" key="5">
    <source>
        <dbReference type="Proteomes" id="UP001596147"/>
    </source>
</evidence>
<dbReference type="InterPro" id="IPR011623">
    <property type="entry name" value="7TMR_DISM_rcpt_extracell_dom1"/>
</dbReference>
<dbReference type="PROSITE" id="PS51257">
    <property type="entry name" value="PROKAR_LIPOPROTEIN"/>
    <property type="match status" value="1"/>
</dbReference>
<sequence length="603" mass="69159">MHRTYYFLLLSSFFIILLTGCQQNQDKAIHEGQVSIQPNEEIVRLSGYWNVYQERLLDPMDSTNHLSFDQIKVPGYWDSDTEYGTIELVMQFSESDIGEPKAIYIPQVFSAYKLWLNDELMVENGKVATSKKESVPRGIPKRVYFNVSQEKMILRMQVSNFYYRQPGILGKVYVGNPTAIEDKLIGSTIQEWFSIGAFIIFGINHMLIYINRKKERLSLYFALFCLLYGIRMLLIGQASIFYFFPDFSMIFVLKLNYICIFACLLLFIKYFHLMITTGKSNFIVNFVIITSLLCIVLIILSDPKFFTNLHIVLYFLFFITFSYLLFLIVKGIKKKQVGINIVVFALIVLIATIINDLAYDAQILKTTVLTPYGLLLFIGAQSFTISKRFAGSFSEIEFLSKELENTQRELLFTLGEITETRSKETGNHVKRVANYSYLLALKYGLSKKEAELIKAASTLHDVGKIGIPDSILNKPGKLTEEEYGVIKKHTTIGHQMLKHTNGSLLKAGSLIALTHHEKYDGSGYPKGLQGEDIPLYGRIVAISDVFDALSTDRIYKKAWNMEDILAYFRLEKGKHFDPRLVDIFLDNVKEFIKIKDAFKDEGR</sequence>
<feature type="transmembrane region" description="Helical" evidence="1">
    <location>
        <begin position="250"/>
        <end position="270"/>
    </location>
</feature>
<dbReference type="Pfam" id="PF07695">
    <property type="entry name" value="7TMR-DISM_7TM"/>
    <property type="match status" value="1"/>
</dbReference>
<dbReference type="CDD" id="cd00077">
    <property type="entry name" value="HDc"/>
    <property type="match status" value="1"/>
</dbReference>
<dbReference type="Gene3D" id="1.10.3210.10">
    <property type="entry name" value="Hypothetical protein af1432"/>
    <property type="match status" value="1"/>
</dbReference>
<organism evidence="4 5">
    <name type="scientific">Lederbergia graminis</name>
    <dbReference type="NCBI Taxonomy" id="735518"/>
    <lineage>
        <taxon>Bacteria</taxon>
        <taxon>Bacillati</taxon>
        <taxon>Bacillota</taxon>
        <taxon>Bacilli</taxon>
        <taxon>Bacillales</taxon>
        <taxon>Bacillaceae</taxon>
        <taxon>Lederbergia</taxon>
    </lineage>
</organism>
<proteinExistence type="predicted"/>
<evidence type="ECO:0000259" key="3">
    <source>
        <dbReference type="PROSITE" id="PS51832"/>
    </source>
</evidence>
<dbReference type="PROSITE" id="PS51832">
    <property type="entry name" value="HD_GYP"/>
    <property type="match status" value="1"/>
</dbReference>
<keyword evidence="1" id="KW-1133">Transmembrane helix</keyword>
<keyword evidence="5" id="KW-1185">Reference proteome</keyword>
<feature type="chain" id="PRO_5045298932" evidence="2">
    <location>
        <begin position="25"/>
        <end position="603"/>
    </location>
</feature>
<keyword evidence="1" id="KW-0472">Membrane</keyword>